<sequence>MSMTIQSRVKDKILTTPIDTSKVENAPAEMLRDLDNKWKRGQMMVSILWTKLYSEYEYEICYHPGKANVVTDALSRKERVKPRCVRAMAMTIQYGSEMDHIPRGLADAAKSVKDAIGFDGGYHSSIWCPPFEALYGRKCMSHVLWAEIRESTLTGLELVQETTDKVVFVKEKPKAARDRQKSYVDYRCKPLEFEVGDHVLLKVTPFCVDIDWKLLVHQIHAYKRSSRVYNYTLDPCGLVHITTCDGGNQENMMAEYADEPSNLQSKYNAYRESSFGYDILEYKVVVGGKMERGFLSQKGSRGGRGVKENSINKNNMNTACIGLFTTSDGNLNKVTTVIAVKEVEKPYVVDMTMEKETLSSVSSYAKAMIELRADVELKDNIVVAMPKVIREGHYICNVCVEYEWKPPSGNKKKGMVPSIEVSNSNSFEVLNLVDNNVELDTNRETTNLKFEELLTSGKATLVDEAEKVGFGTQSLLEQWRDSYGNSDYDEDPYDDNMYEG</sequence>
<evidence type="ECO:0000313" key="4">
    <source>
        <dbReference type="EMBL" id="GEU67566.1"/>
    </source>
</evidence>
<organism evidence="4">
    <name type="scientific">Tanacetum cinerariifolium</name>
    <name type="common">Dalmatian daisy</name>
    <name type="synonym">Chrysanthemum cinerariifolium</name>
    <dbReference type="NCBI Taxonomy" id="118510"/>
    <lineage>
        <taxon>Eukaryota</taxon>
        <taxon>Viridiplantae</taxon>
        <taxon>Streptophyta</taxon>
        <taxon>Embryophyta</taxon>
        <taxon>Tracheophyta</taxon>
        <taxon>Spermatophyta</taxon>
        <taxon>Magnoliopsida</taxon>
        <taxon>eudicotyledons</taxon>
        <taxon>Gunneridae</taxon>
        <taxon>Pentapetalae</taxon>
        <taxon>asterids</taxon>
        <taxon>campanulids</taxon>
        <taxon>Asterales</taxon>
        <taxon>Asteraceae</taxon>
        <taxon>Asteroideae</taxon>
        <taxon>Anthemideae</taxon>
        <taxon>Anthemidinae</taxon>
        <taxon>Tanacetum</taxon>
    </lineage>
</organism>
<keyword evidence="1" id="KW-0732">Signal</keyword>
<keyword evidence="4" id="KW-0808">Transferase</keyword>
<proteinExistence type="predicted"/>
<keyword evidence="4" id="KW-0548">Nucleotidyltransferase</keyword>
<dbReference type="InterPro" id="IPR039331">
    <property type="entry name" value="PAPs-like"/>
</dbReference>
<keyword evidence="4" id="KW-0695">RNA-directed DNA polymerase</keyword>
<dbReference type="Pfam" id="PF14008">
    <property type="entry name" value="Metallophos_C"/>
    <property type="match status" value="1"/>
</dbReference>
<dbReference type="GO" id="GO:0003964">
    <property type="term" value="F:RNA-directed DNA polymerase activity"/>
    <property type="evidence" value="ECO:0007669"/>
    <property type="project" value="UniProtKB-KW"/>
</dbReference>
<dbReference type="GO" id="GO:0003993">
    <property type="term" value="F:acid phosphatase activity"/>
    <property type="evidence" value="ECO:0007669"/>
    <property type="project" value="InterPro"/>
</dbReference>
<protein>
    <submittedName>
        <fullName evidence="4">Reverse transcriptase domain-containing protein</fullName>
    </submittedName>
</protein>
<evidence type="ECO:0000256" key="1">
    <source>
        <dbReference type="ARBA" id="ARBA00022729"/>
    </source>
</evidence>
<dbReference type="PANTHER" id="PTHR22953:SF15">
    <property type="entry name" value="PURPLE ACID PHOSPHATASE 13"/>
    <property type="match status" value="1"/>
</dbReference>
<dbReference type="Gene3D" id="3.60.21.10">
    <property type="match status" value="1"/>
</dbReference>
<feature type="compositionally biased region" description="Acidic residues" evidence="2">
    <location>
        <begin position="487"/>
        <end position="500"/>
    </location>
</feature>
<accession>A0A6L2M0K1</accession>
<evidence type="ECO:0000259" key="3">
    <source>
        <dbReference type="Pfam" id="PF14008"/>
    </source>
</evidence>
<gene>
    <name evidence="4" type="ORF">Tci_039544</name>
</gene>
<name>A0A6L2M0K1_TANCI</name>
<comment type="caution">
    <text evidence="4">The sequence shown here is derived from an EMBL/GenBank/DDBJ whole genome shotgun (WGS) entry which is preliminary data.</text>
</comment>
<feature type="domain" description="Purple acid phosphatase C-terminal" evidence="3">
    <location>
        <begin position="238"/>
        <end position="281"/>
    </location>
</feature>
<dbReference type="EMBL" id="BKCJ010005589">
    <property type="protein sequence ID" value="GEU67566.1"/>
    <property type="molecule type" value="Genomic_DNA"/>
</dbReference>
<dbReference type="AlphaFoldDB" id="A0A6L2M0K1"/>
<dbReference type="PANTHER" id="PTHR22953">
    <property type="entry name" value="ACID PHOSPHATASE RELATED"/>
    <property type="match status" value="1"/>
</dbReference>
<evidence type="ECO:0000256" key="2">
    <source>
        <dbReference type="SAM" id="MobiDB-lite"/>
    </source>
</evidence>
<dbReference type="InterPro" id="IPR025733">
    <property type="entry name" value="PAPs_C"/>
</dbReference>
<reference evidence="4" key="1">
    <citation type="journal article" date="2019" name="Sci. Rep.">
        <title>Draft genome of Tanacetum cinerariifolium, the natural source of mosquito coil.</title>
        <authorList>
            <person name="Yamashiro T."/>
            <person name="Shiraishi A."/>
            <person name="Satake H."/>
            <person name="Nakayama K."/>
        </authorList>
    </citation>
    <scope>NUCLEOTIDE SEQUENCE</scope>
</reference>
<feature type="region of interest" description="Disordered" evidence="2">
    <location>
        <begin position="481"/>
        <end position="500"/>
    </location>
</feature>
<dbReference type="InterPro" id="IPR029052">
    <property type="entry name" value="Metallo-depent_PP-like"/>
</dbReference>